<dbReference type="SUPFAM" id="SSF50729">
    <property type="entry name" value="PH domain-like"/>
    <property type="match status" value="1"/>
</dbReference>
<feature type="domain" description="MyTH4" evidence="13">
    <location>
        <begin position="723"/>
        <end position="897"/>
    </location>
</feature>
<dbReference type="PROSITE" id="PS50057">
    <property type="entry name" value="FERM_3"/>
    <property type="match status" value="1"/>
</dbReference>
<dbReference type="CDD" id="cd13199">
    <property type="entry name" value="FERM_C2_MyoVII"/>
    <property type="match status" value="1"/>
</dbReference>
<organism evidence="14 15">
    <name type="scientific">Orchesella cincta</name>
    <name type="common">Springtail</name>
    <name type="synonym">Podura cincta</name>
    <dbReference type="NCBI Taxonomy" id="48709"/>
    <lineage>
        <taxon>Eukaryota</taxon>
        <taxon>Metazoa</taxon>
        <taxon>Ecdysozoa</taxon>
        <taxon>Arthropoda</taxon>
        <taxon>Hexapoda</taxon>
        <taxon>Collembola</taxon>
        <taxon>Entomobryomorpha</taxon>
        <taxon>Entomobryoidea</taxon>
        <taxon>Orchesellidae</taxon>
        <taxon>Orchesellinae</taxon>
        <taxon>Orchesella</taxon>
    </lineage>
</organism>
<dbReference type="GO" id="GO:0030182">
    <property type="term" value="P:neuron differentiation"/>
    <property type="evidence" value="ECO:0007669"/>
    <property type="project" value="UniProtKB-ARBA"/>
</dbReference>
<dbReference type="PROSITE" id="PS51016">
    <property type="entry name" value="MYTH4"/>
    <property type="match status" value="2"/>
</dbReference>
<dbReference type="Gene3D" id="1.25.40.530">
    <property type="entry name" value="MyTH4 domain"/>
    <property type="match status" value="2"/>
</dbReference>
<dbReference type="InterPro" id="IPR011993">
    <property type="entry name" value="PH-like_dom_sf"/>
</dbReference>
<dbReference type="Gene3D" id="1.20.80.10">
    <property type="match status" value="1"/>
</dbReference>
<dbReference type="PANTHER" id="PTHR22692:SF33">
    <property type="entry name" value="MYOSIN"/>
    <property type="match status" value="1"/>
</dbReference>
<dbReference type="SUPFAM" id="SSF50044">
    <property type="entry name" value="SH3-domain"/>
    <property type="match status" value="1"/>
</dbReference>
<dbReference type="Gene3D" id="2.30.30.40">
    <property type="entry name" value="SH3 Domains"/>
    <property type="match status" value="1"/>
</dbReference>
<dbReference type="GO" id="GO:0009887">
    <property type="term" value="P:animal organ morphogenesis"/>
    <property type="evidence" value="ECO:0007669"/>
    <property type="project" value="UniProtKB-ARBA"/>
</dbReference>
<dbReference type="Proteomes" id="UP000094527">
    <property type="component" value="Unassembled WGS sequence"/>
</dbReference>
<dbReference type="InterPro" id="IPR000048">
    <property type="entry name" value="IQ_motif_EF-hand-BS"/>
</dbReference>
<evidence type="ECO:0000256" key="1">
    <source>
        <dbReference type="ARBA" id="ARBA00004496"/>
    </source>
</evidence>
<evidence type="ECO:0000259" key="12">
    <source>
        <dbReference type="PROSITE" id="PS50057"/>
    </source>
</evidence>
<dbReference type="Gene3D" id="3.10.20.90">
    <property type="entry name" value="Phosphatidylinositol 3-kinase Catalytic Subunit, Chain A, domain 1"/>
    <property type="match status" value="1"/>
</dbReference>
<accession>A0A1D2MHC2</accession>
<dbReference type="CDD" id="cd17092">
    <property type="entry name" value="FERM1_F1_Myosin-VII"/>
    <property type="match status" value="1"/>
</dbReference>
<dbReference type="Pfam" id="PF21989">
    <property type="entry name" value="RA_2"/>
    <property type="match status" value="2"/>
</dbReference>
<dbReference type="Pfam" id="PF21998">
    <property type="entry name" value="FERM_C1_MyoVII"/>
    <property type="match status" value="1"/>
</dbReference>
<dbReference type="GO" id="GO:0071944">
    <property type="term" value="C:cell periphery"/>
    <property type="evidence" value="ECO:0007669"/>
    <property type="project" value="UniProtKB-ARBA"/>
</dbReference>
<comment type="subcellular location">
    <subcellularLocation>
        <location evidence="1">Cytoplasm</location>
    </subcellularLocation>
</comment>
<dbReference type="SUPFAM" id="SSF54236">
    <property type="entry name" value="Ubiquitin-like"/>
    <property type="match status" value="2"/>
</dbReference>
<dbReference type="Pfam" id="PF02174">
    <property type="entry name" value="IRS"/>
    <property type="match status" value="1"/>
</dbReference>
<gene>
    <name evidence="14" type="ORF">Ocin01_14361</name>
</gene>
<proteinExistence type="inferred from homology"/>
<feature type="non-terminal residue" evidence="14">
    <location>
        <position position="1"/>
    </location>
</feature>
<keyword evidence="6" id="KW-0547">Nucleotide-binding</keyword>
<dbReference type="InterPro" id="IPR036028">
    <property type="entry name" value="SH3-like_dom_sf"/>
</dbReference>
<dbReference type="InterPro" id="IPR019748">
    <property type="entry name" value="FERM_central"/>
</dbReference>
<comment type="similarity">
    <text evidence="2">Belongs to the TRAFAC class myosin-kinesin ATPase superfamily. Myosin family.</text>
</comment>
<dbReference type="OrthoDB" id="6108017at2759"/>
<reference evidence="14 15" key="1">
    <citation type="journal article" date="2016" name="Genome Biol. Evol.">
        <title>Gene Family Evolution Reflects Adaptation to Soil Environmental Stressors in the Genome of the Collembolan Orchesella cincta.</title>
        <authorList>
            <person name="Faddeeva-Vakhrusheva A."/>
            <person name="Derks M.F."/>
            <person name="Anvar S.Y."/>
            <person name="Agamennone V."/>
            <person name="Suring W."/>
            <person name="Smit S."/>
            <person name="van Straalen N.M."/>
            <person name="Roelofs D."/>
        </authorList>
    </citation>
    <scope>NUCLEOTIDE SEQUENCE [LARGE SCALE GENOMIC DNA]</scope>
    <source>
        <tissue evidence="14">Mixed pool</tissue>
    </source>
</reference>
<dbReference type="AlphaFoldDB" id="A0A1D2MHC2"/>
<evidence type="ECO:0000259" key="13">
    <source>
        <dbReference type="PROSITE" id="PS51016"/>
    </source>
</evidence>
<dbReference type="InterPro" id="IPR041793">
    <property type="entry name" value="MyoVII_FERM_C1"/>
</dbReference>
<dbReference type="Gene3D" id="2.30.29.30">
    <property type="entry name" value="Pleckstrin-homology domain (PH domain)/Phosphotyrosine-binding domain (PTB)"/>
    <property type="match status" value="2"/>
</dbReference>
<dbReference type="FunFam" id="3.10.20.90:FF:000051">
    <property type="entry name" value="Unconventional myosin-VIIa"/>
    <property type="match status" value="1"/>
</dbReference>
<dbReference type="Gene3D" id="1.20.5.190">
    <property type="match status" value="1"/>
</dbReference>
<keyword evidence="5" id="KW-0677">Repeat</keyword>
<dbReference type="GO" id="GO:0005737">
    <property type="term" value="C:cytoplasm"/>
    <property type="evidence" value="ECO:0007669"/>
    <property type="project" value="UniProtKB-SubCell"/>
</dbReference>
<name>A0A1D2MHC2_ORCCI</name>
<dbReference type="CDD" id="cd14473">
    <property type="entry name" value="FERM_B-lobe"/>
    <property type="match status" value="1"/>
</dbReference>
<protein>
    <submittedName>
        <fullName evidence="14">Myosin-VIIa</fullName>
    </submittedName>
</protein>
<evidence type="ECO:0000256" key="3">
    <source>
        <dbReference type="ARBA" id="ARBA00022443"/>
    </source>
</evidence>
<evidence type="ECO:0000256" key="4">
    <source>
        <dbReference type="ARBA" id="ARBA00022490"/>
    </source>
</evidence>
<keyword evidence="4" id="KW-0963">Cytoplasm</keyword>
<dbReference type="FunFam" id="2.30.29.30:FF:000075">
    <property type="entry name" value="unconventional myosin-VIIa"/>
    <property type="match status" value="1"/>
</dbReference>
<dbReference type="Pfam" id="PF00784">
    <property type="entry name" value="MyTH4"/>
    <property type="match status" value="2"/>
</dbReference>
<keyword evidence="7" id="KW-0067">ATP-binding</keyword>
<keyword evidence="9" id="KW-0009">Actin-binding</keyword>
<keyword evidence="3 10" id="KW-0728">SH3 domain</keyword>
<evidence type="ECO:0000259" key="11">
    <source>
        <dbReference type="PROSITE" id="PS50002"/>
    </source>
</evidence>
<dbReference type="CDD" id="cd17093">
    <property type="entry name" value="FERM2_F1_Myosin-VII"/>
    <property type="match status" value="1"/>
</dbReference>
<evidence type="ECO:0000256" key="5">
    <source>
        <dbReference type="ARBA" id="ARBA00022737"/>
    </source>
</evidence>
<dbReference type="PANTHER" id="PTHR22692">
    <property type="entry name" value="MYOSIN VII, XV"/>
    <property type="match status" value="1"/>
</dbReference>
<sequence length="1234" mass="142512">AVCRGFLVRQQCVRKRLAVLTLQSHIRRMIAQKKFKLIKFEALQLREQKENACEDMLDWKDCTINPNPDDPEEDLLLLEDLSDSLPDNTSKTSSSGVWKFAKTSEACRTFYIPPELQPADIEDFIQDLKLKSSLLPLAHPADQLAAQALWITILRFLGDLPEPRYHSMERDTTSVMSKVTATLGRNFATSKEFQDMDLNNIDEYNLTRTPKSTLNKLVSLTLKRKNKLDEDVRRRLEGDDAADSYQSWLESGPTSNLEKLHFIIGHGILRTELRFIHNARNYKLYGNLLYSPNTLIYIYLDTSARYTVRFVNSTNNPSNSSHARGWILLSLCVGCFAPSDRFVKHLRAFIREGPPGYAPYCEDRLKRTFNNGTRNQPPSWLELQKPIILPITFMDGNTKNLLADSATTSRELCNQLAEKIGLRDQFGFITGSGNEHVMDAISQCEQYCSSRNAPWRLFFRKYYVDYGTELHSDKLNSAMTSYIPDFCLNSSDKSPERWTQLVTTAFRRSLHTRERADLLRVKEDIVAYAKFKWPLLFSRFYEAYRYAGPNLPKNDVILAINWTGVYVVDDQEQVLLELSFPEITHIRAEKSDKIFGQTFTLSTVRPGEEFTFQSPNAEDIRELVDFFLDGLKKRSTLCIAMQDYKTPDKGSNFFLLKGDLIVLEGDINGETVMTSGWCVGRCERTGEKGSLPAEMVYVLPATCKPSPDILELFKTENGRKKNFHPDTTGFTTFKEEPHTLEKFAIEHFRQYPKETTSKSVSSVQDELWRHSREPLLQPLLKKLQNKEGLRSKIGNELADQIFDAPLKHEILRDEVYCQFMKQLTDNRNKFSEERGWELMWLATGLFTCSQTLLNELTQFLRTRRHPVAQDSLQRLRKTLKVGQRKYPPHQVEVEAIQHKTTQIFHKVYFPDDMDEAFEVDSSTRAKEFCANIAERLALRSAEGFSLFVKIADKIISVPEGEIFFDFVRHLTDWIKRDRPTRDGTIPKFTYQVFFLRKLWTNVKPGQDPIADSIFHYHQELPKYLMEEASKLAALVYRVRLIDQLLRELIPLDLAKLRSPNDWNRAIAAAYNQDAVINIHILVLLALRVACAECDSMFMCGSDYMPQYGLQLLNSFLEDAKQNFLKRIYRWPTFGSAFFEVKQTSDTSFPELLLIAINKQGVSFIHPQTKEILVTYPFTKVSNWSSENTYFRMTIGNDLTFLCETSLGYKMDEMLTSYISIMIASMNEKRALRDK</sequence>
<dbReference type="InterPro" id="IPR000299">
    <property type="entry name" value="FERM_domain"/>
</dbReference>
<evidence type="ECO:0000313" key="15">
    <source>
        <dbReference type="Proteomes" id="UP000094527"/>
    </source>
</evidence>
<dbReference type="CDD" id="cd13198">
    <property type="entry name" value="FERM_C1_MyoVII"/>
    <property type="match status" value="1"/>
</dbReference>
<evidence type="ECO:0000256" key="6">
    <source>
        <dbReference type="ARBA" id="ARBA00022741"/>
    </source>
</evidence>
<dbReference type="GO" id="GO:0005856">
    <property type="term" value="C:cytoskeleton"/>
    <property type="evidence" value="ECO:0007669"/>
    <property type="project" value="InterPro"/>
</dbReference>
<dbReference type="SMART" id="SM00139">
    <property type="entry name" value="MyTH4"/>
    <property type="match status" value="2"/>
</dbReference>
<evidence type="ECO:0000256" key="8">
    <source>
        <dbReference type="ARBA" id="ARBA00023175"/>
    </source>
</evidence>
<keyword evidence="15" id="KW-1185">Reference proteome</keyword>
<comment type="caution">
    <text evidence="14">The sequence shown here is derived from an EMBL/GenBank/DDBJ whole genome shotgun (WGS) entry which is preliminary data.</text>
</comment>
<dbReference type="InterPro" id="IPR038185">
    <property type="entry name" value="MyTH4_dom_sf"/>
</dbReference>
<feature type="domain" description="SH3" evidence="11">
    <location>
        <begin position="633"/>
        <end position="701"/>
    </location>
</feature>
<dbReference type="GO" id="GO:0120025">
    <property type="term" value="C:plasma membrane bounded cell projection"/>
    <property type="evidence" value="ECO:0007669"/>
    <property type="project" value="UniProtKB-ARBA"/>
</dbReference>
<evidence type="ECO:0000256" key="7">
    <source>
        <dbReference type="ARBA" id="ARBA00022840"/>
    </source>
</evidence>
<dbReference type="EMBL" id="LJIJ01001271">
    <property type="protein sequence ID" value="ODM92321.1"/>
    <property type="molecule type" value="Genomic_DNA"/>
</dbReference>
<keyword evidence="8" id="KW-0505">Motor protein</keyword>
<dbReference type="SMART" id="SM00295">
    <property type="entry name" value="B41"/>
    <property type="match status" value="1"/>
</dbReference>
<dbReference type="InterPro" id="IPR001452">
    <property type="entry name" value="SH3_domain"/>
</dbReference>
<feature type="domain" description="MyTH4" evidence="13">
    <location>
        <begin position="125"/>
        <end position="387"/>
    </location>
</feature>
<dbReference type="GO" id="GO:0003779">
    <property type="term" value="F:actin binding"/>
    <property type="evidence" value="ECO:0007669"/>
    <property type="project" value="UniProtKB-KW"/>
</dbReference>
<evidence type="ECO:0000256" key="10">
    <source>
        <dbReference type="PROSITE-ProRule" id="PRU00192"/>
    </source>
</evidence>
<dbReference type="InterPro" id="IPR014352">
    <property type="entry name" value="FERM/acyl-CoA-bd_prot_sf"/>
</dbReference>
<dbReference type="InterPro" id="IPR000857">
    <property type="entry name" value="MyTH4_dom"/>
</dbReference>
<evidence type="ECO:0000256" key="9">
    <source>
        <dbReference type="ARBA" id="ARBA00023203"/>
    </source>
</evidence>
<dbReference type="Pfam" id="PF00612">
    <property type="entry name" value="IQ"/>
    <property type="match status" value="1"/>
</dbReference>
<dbReference type="GO" id="GO:0005524">
    <property type="term" value="F:ATP binding"/>
    <property type="evidence" value="ECO:0007669"/>
    <property type="project" value="UniProtKB-KW"/>
</dbReference>
<dbReference type="InterPro" id="IPR029071">
    <property type="entry name" value="Ubiquitin-like_domsf"/>
</dbReference>
<evidence type="ECO:0000313" key="14">
    <source>
        <dbReference type="EMBL" id="ODM92321.1"/>
    </source>
</evidence>
<dbReference type="InterPro" id="IPR019749">
    <property type="entry name" value="Band_41_domain"/>
</dbReference>
<dbReference type="InterPro" id="IPR051567">
    <property type="entry name" value="Unconventional_Myosin_ATPase"/>
</dbReference>
<dbReference type="STRING" id="48709.A0A1D2MHC2"/>
<dbReference type="InterPro" id="IPR041794">
    <property type="entry name" value="MyoVII_FERM_C2"/>
</dbReference>
<dbReference type="InterPro" id="IPR002404">
    <property type="entry name" value="IRS_PTB"/>
</dbReference>
<dbReference type="OMA" id="WRLFFRR"/>
<dbReference type="PROSITE" id="PS50002">
    <property type="entry name" value="SH3"/>
    <property type="match status" value="1"/>
</dbReference>
<feature type="domain" description="FERM" evidence="12">
    <location>
        <begin position="903"/>
        <end position="1234"/>
    </location>
</feature>
<evidence type="ECO:0000256" key="2">
    <source>
        <dbReference type="ARBA" id="ARBA00008314"/>
    </source>
</evidence>